<dbReference type="EMBL" id="SRIB01000002">
    <property type="protein sequence ID" value="TFZ41437.1"/>
    <property type="molecule type" value="Genomic_DNA"/>
</dbReference>
<dbReference type="PANTHER" id="PTHR48106:SF13">
    <property type="entry name" value="QUINONE OXIDOREDUCTASE-RELATED"/>
    <property type="match status" value="1"/>
</dbReference>
<dbReference type="InterPro" id="IPR036291">
    <property type="entry name" value="NAD(P)-bd_dom_sf"/>
</dbReference>
<dbReference type="InterPro" id="IPR058932">
    <property type="entry name" value="KDD_N"/>
</dbReference>
<evidence type="ECO:0000313" key="4">
    <source>
        <dbReference type="EMBL" id="TFZ41437.1"/>
    </source>
</evidence>
<reference evidence="4 5" key="1">
    <citation type="submission" date="2019-03" db="EMBL/GenBank/DDBJ databases">
        <title>Draft genome sequence data and analysis of a Fermenting Bacterium, Soehngenia longevitae strain 1933PT, isolated from petroleum reservoir in Azerbaijan.</title>
        <authorList>
            <person name="Grouzdev D.S."/>
            <person name="Bidzhieva S.K."/>
            <person name="Sokolova D.S."/>
            <person name="Tourova T.P."/>
            <person name="Poltaraus A.B."/>
            <person name="Nazina T.N."/>
        </authorList>
    </citation>
    <scope>NUCLEOTIDE SEQUENCE [LARGE SCALE GENOMIC DNA]</scope>
    <source>
        <strain evidence="4 5">1933P</strain>
    </source>
</reference>
<dbReference type="Gene3D" id="3.90.180.10">
    <property type="entry name" value="Medium-chain alcohol dehydrogenases, catalytic domain"/>
    <property type="match status" value="1"/>
</dbReference>
<dbReference type="OrthoDB" id="48703at2"/>
<keyword evidence="1" id="KW-0521">NADP</keyword>
<dbReference type="Pfam" id="PF26370">
    <property type="entry name" value="KDD_N"/>
    <property type="match status" value="1"/>
</dbReference>
<evidence type="ECO:0000256" key="1">
    <source>
        <dbReference type="ARBA" id="ARBA00022857"/>
    </source>
</evidence>
<dbReference type="RefSeq" id="WP_135270425.1">
    <property type="nucleotide sequence ID" value="NZ_SRIB01000002.1"/>
</dbReference>
<evidence type="ECO:0000313" key="5">
    <source>
        <dbReference type="Proteomes" id="UP000298381"/>
    </source>
</evidence>
<dbReference type="GO" id="GO:0070402">
    <property type="term" value="F:NADPH binding"/>
    <property type="evidence" value="ECO:0007669"/>
    <property type="project" value="TreeGrafter"/>
</dbReference>
<dbReference type="GO" id="GO:0003960">
    <property type="term" value="F:quinone reductase (NADPH) activity"/>
    <property type="evidence" value="ECO:0007669"/>
    <property type="project" value="TreeGrafter"/>
</dbReference>
<keyword evidence="5" id="KW-1185">Reference proteome</keyword>
<dbReference type="SUPFAM" id="SSF50129">
    <property type="entry name" value="GroES-like"/>
    <property type="match status" value="1"/>
</dbReference>
<proteinExistence type="predicted"/>
<dbReference type="AlphaFoldDB" id="A0A4Z0D981"/>
<feature type="domain" description="L-erythro-3,5-diaminohexanoate dehydrogenase N-terminal" evidence="3">
    <location>
        <begin position="10"/>
        <end position="157"/>
    </location>
</feature>
<gene>
    <name evidence="4" type="ORF">E4100_02340</name>
</gene>
<accession>A0A4Z0D981</accession>
<evidence type="ECO:0000256" key="2">
    <source>
        <dbReference type="ARBA" id="ARBA00023002"/>
    </source>
</evidence>
<protein>
    <submittedName>
        <fullName evidence="4">L-erythro-3,5-diaminohexanoate dehydrogenase</fullName>
    </submittedName>
</protein>
<dbReference type="SUPFAM" id="SSF51735">
    <property type="entry name" value="NAD(P)-binding Rossmann-fold domains"/>
    <property type="match status" value="1"/>
</dbReference>
<dbReference type="GO" id="GO:0035925">
    <property type="term" value="F:mRNA 3'-UTR AU-rich region binding"/>
    <property type="evidence" value="ECO:0007669"/>
    <property type="project" value="TreeGrafter"/>
</dbReference>
<dbReference type="Proteomes" id="UP000298381">
    <property type="component" value="Unassembled WGS sequence"/>
</dbReference>
<sequence>MKKGSPYGVHRVIEPKGVLPQPALKIDNTMEIYDNEILIDVKTLNVDSASFTQIEEQAKGDVEEIKKIMMSIVAERGKHQNPVTGSGGMLIGTVEQIGPALEGKTDLKVGDKIATLVSLSLTPLRIDEILEVRKDIDQVDIKGKAILFESGIYAKLPEDIPENLALSVLDVAGAPAQTAKLVKPGDTVVVLGGTGKSGMLCLYEAKKRAGVTGKVICIGSRDETINRVKQANLADVYIKANAQDAVEIMEKVAEATNGEMADIVINTVNIPNTEMSSILATKDEGLVYFFSMATSFTKAALGAEGVGKDVTMIIGNGYTKGHAEIALNLMRESETLRKIFTELYA</sequence>
<evidence type="ECO:0000259" key="3">
    <source>
        <dbReference type="Pfam" id="PF26370"/>
    </source>
</evidence>
<comment type="caution">
    <text evidence="4">The sequence shown here is derived from an EMBL/GenBank/DDBJ whole genome shotgun (WGS) entry which is preliminary data.</text>
</comment>
<dbReference type="InterPro" id="IPR011032">
    <property type="entry name" value="GroES-like_sf"/>
</dbReference>
<dbReference type="PANTHER" id="PTHR48106">
    <property type="entry name" value="QUINONE OXIDOREDUCTASE PIG3-RELATED"/>
    <property type="match status" value="1"/>
</dbReference>
<name>A0A4Z0D981_9FIRM</name>
<organism evidence="4 5">
    <name type="scientific">Soehngenia longivitae</name>
    <dbReference type="NCBI Taxonomy" id="2562294"/>
    <lineage>
        <taxon>Bacteria</taxon>
        <taxon>Bacillati</taxon>
        <taxon>Bacillota</taxon>
        <taxon>Tissierellia</taxon>
        <taxon>Tissierellales</taxon>
        <taxon>Tissierellaceae</taxon>
        <taxon>Soehngenia</taxon>
    </lineage>
</organism>
<dbReference type="GO" id="GO:0005829">
    <property type="term" value="C:cytosol"/>
    <property type="evidence" value="ECO:0007669"/>
    <property type="project" value="TreeGrafter"/>
</dbReference>
<keyword evidence="2" id="KW-0560">Oxidoreductase</keyword>